<proteinExistence type="predicted"/>
<keyword evidence="3" id="KW-1185">Reference proteome</keyword>
<dbReference type="Proteomes" id="UP000030645">
    <property type="component" value="Unassembled WGS sequence"/>
</dbReference>
<evidence type="ECO:0000256" key="1">
    <source>
        <dbReference type="SAM" id="MobiDB-lite"/>
    </source>
</evidence>
<gene>
    <name evidence="2" type="ORF">L484_024996</name>
</gene>
<evidence type="ECO:0000313" key="2">
    <source>
        <dbReference type="EMBL" id="EXB39301.1"/>
    </source>
</evidence>
<protein>
    <submittedName>
        <fullName evidence="2">Uncharacterized protein</fullName>
    </submittedName>
</protein>
<dbReference type="EMBL" id="KE343721">
    <property type="protein sequence ID" value="EXB39301.1"/>
    <property type="molecule type" value="Genomic_DNA"/>
</dbReference>
<organism evidence="2 3">
    <name type="scientific">Morus notabilis</name>
    <dbReference type="NCBI Taxonomy" id="981085"/>
    <lineage>
        <taxon>Eukaryota</taxon>
        <taxon>Viridiplantae</taxon>
        <taxon>Streptophyta</taxon>
        <taxon>Embryophyta</taxon>
        <taxon>Tracheophyta</taxon>
        <taxon>Spermatophyta</taxon>
        <taxon>Magnoliopsida</taxon>
        <taxon>eudicotyledons</taxon>
        <taxon>Gunneridae</taxon>
        <taxon>Pentapetalae</taxon>
        <taxon>rosids</taxon>
        <taxon>fabids</taxon>
        <taxon>Rosales</taxon>
        <taxon>Moraceae</taxon>
        <taxon>Moreae</taxon>
        <taxon>Morus</taxon>
    </lineage>
</organism>
<dbReference type="AlphaFoldDB" id="W9R6W7"/>
<accession>W9R6W7</accession>
<name>W9R6W7_9ROSA</name>
<feature type="region of interest" description="Disordered" evidence="1">
    <location>
        <begin position="1"/>
        <end position="73"/>
    </location>
</feature>
<feature type="compositionally biased region" description="Polar residues" evidence="1">
    <location>
        <begin position="58"/>
        <end position="67"/>
    </location>
</feature>
<evidence type="ECO:0000313" key="3">
    <source>
        <dbReference type="Proteomes" id="UP000030645"/>
    </source>
</evidence>
<sequence length="73" mass="8448">MLAKAQEEMENGGRSVNLLGRRNPKSGWANKELSNSWAEPWVDHDQAQMPRAYPLPPNENQYPFQEKTNPKRI</sequence>
<reference evidence="3" key="1">
    <citation type="submission" date="2013-01" db="EMBL/GenBank/DDBJ databases">
        <title>Draft Genome Sequence of a Mulberry Tree, Morus notabilis C.K. Schneid.</title>
        <authorList>
            <person name="He N."/>
            <person name="Zhao S."/>
        </authorList>
    </citation>
    <scope>NUCLEOTIDE SEQUENCE</scope>
</reference>